<dbReference type="Gene3D" id="3.30.2310.20">
    <property type="entry name" value="RelE-like"/>
    <property type="match status" value="1"/>
</dbReference>
<dbReference type="InterPro" id="IPR009614">
    <property type="entry name" value="YoeB_toxin"/>
</dbReference>
<proteinExistence type="predicted"/>
<evidence type="ECO:0000313" key="1">
    <source>
        <dbReference type="EMBL" id="QAR34466.1"/>
    </source>
</evidence>
<protein>
    <submittedName>
        <fullName evidence="1">Uncharacterized protein</fullName>
    </submittedName>
</protein>
<dbReference type="InterPro" id="IPR035093">
    <property type="entry name" value="RelE/ParE_toxin_dom_sf"/>
</dbReference>
<dbReference type="AlphaFoldDB" id="A0A3R5XZE6"/>
<dbReference type="GO" id="GO:0004519">
    <property type="term" value="F:endonuclease activity"/>
    <property type="evidence" value="ECO:0007669"/>
    <property type="project" value="InterPro"/>
</dbReference>
<sequence>MDHEHRLVYQIDNSHIVIFQCSYHY</sequence>
<gene>
    <name evidence="1" type="ORF">EP073_05610</name>
</gene>
<organism evidence="1 2">
    <name type="scientific">Geovibrio thiophilus</name>
    <dbReference type="NCBI Taxonomy" id="139438"/>
    <lineage>
        <taxon>Bacteria</taxon>
        <taxon>Pseudomonadati</taxon>
        <taxon>Deferribacterota</taxon>
        <taxon>Deferribacteres</taxon>
        <taxon>Deferribacterales</taxon>
        <taxon>Geovibrionaceae</taxon>
        <taxon>Geovibrio</taxon>
    </lineage>
</organism>
<dbReference type="Proteomes" id="UP000287502">
    <property type="component" value="Chromosome"/>
</dbReference>
<dbReference type="SUPFAM" id="SSF143011">
    <property type="entry name" value="RelE-like"/>
    <property type="match status" value="1"/>
</dbReference>
<dbReference type="Pfam" id="PF06769">
    <property type="entry name" value="YoeB_toxin"/>
    <property type="match status" value="1"/>
</dbReference>
<reference evidence="1 2" key="1">
    <citation type="submission" date="2019-01" db="EMBL/GenBank/DDBJ databases">
        <title>Geovibrio thiophilus DSM 11263, complete genome.</title>
        <authorList>
            <person name="Spring S."/>
            <person name="Bunk B."/>
            <person name="Sproer C."/>
        </authorList>
    </citation>
    <scope>NUCLEOTIDE SEQUENCE [LARGE SCALE GENOMIC DNA]</scope>
    <source>
        <strain evidence="1 2">DSM 11263</strain>
    </source>
</reference>
<dbReference type="EMBL" id="CP035108">
    <property type="protein sequence ID" value="QAR34466.1"/>
    <property type="molecule type" value="Genomic_DNA"/>
</dbReference>
<keyword evidence="2" id="KW-1185">Reference proteome</keyword>
<accession>A0A3R5XZE6</accession>
<dbReference type="KEGG" id="gtl:EP073_05610"/>
<dbReference type="GO" id="GO:0006401">
    <property type="term" value="P:RNA catabolic process"/>
    <property type="evidence" value="ECO:0007669"/>
    <property type="project" value="InterPro"/>
</dbReference>
<evidence type="ECO:0000313" key="2">
    <source>
        <dbReference type="Proteomes" id="UP000287502"/>
    </source>
</evidence>
<name>A0A3R5XZE6_9BACT</name>